<organism evidence="13 14">
    <name type="scientific">Dichomitus squalens (strain LYAD-421)</name>
    <name type="common">Western red white-rot fungus</name>
    <dbReference type="NCBI Taxonomy" id="732165"/>
    <lineage>
        <taxon>Eukaryota</taxon>
        <taxon>Fungi</taxon>
        <taxon>Dikarya</taxon>
        <taxon>Basidiomycota</taxon>
        <taxon>Agaricomycotina</taxon>
        <taxon>Agaricomycetes</taxon>
        <taxon>Polyporales</taxon>
        <taxon>Polyporaceae</taxon>
        <taxon>Dichomitus</taxon>
    </lineage>
</organism>
<dbReference type="RefSeq" id="XP_007369379.1">
    <property type="nucleotide sequence ID" value="XM_007369317.1"/>
</dbReference>
<gene>
    <name evidence="13" type="ORF">DICSQDRAFT_163198</name>
</gene>
<evidence type="ECO:0000256" key="5">
    <source>
        <dbReference type="ARBA" id="ARBA00022679"/>
    </source>
</evidence>
<dbReference type="GO" id="GO:0000162">
    <property type="term" value="P:L-tryptophan biosynthetic process"/>
    <property type="evidence" value="ECO:0007669"/>
    <property type="project" value="UniProtKB-KW"/>
</dbReference>
<feature type="domain" description="Glycosyl transferase family 3 N-terminal" evidence="12">
    <location>
        <begin position="12"/>
        <end position="78"/>
    </location>
</feature>
<evidence type="ECO:0000313" key="13">
    <source>
        <dbReference type="EMBL" id="EJF57882.1"/>
    </source>
</evidence>
<dbReference type="Gene3D" id="3.40.1030.10">
    <property type="entry name" value="Nucleoside phosphorylase/phosphoribosyltransferase catalytic domain"/>
    <property type="match status" value="1"/>
</dbReference>
<dbReference type="OrthoDB" id="420564at2759"/>
<proteinExistence type="inferred from homology"/>
<dbReference type="Pfam" id="PF00591">
    <property type="entry name" value="Glycos_transf_3"/>
    <property type="match status" value="1"/>
</dbReference>
<evidence type="ECO:0000256" key="2">
    <source>
        <dbReference type="ARBA" id="ARBA00011948"/>
    </source>
</evidence>
<comment type="pathway">
    <text evidence="1">Amino-acid biosynthesis; L-tryptophan biosynthesis; L-tryptophan from chorismate: step 2/5.</text>
</comment>
<dbReference type="EC" id="2.4.2.18" evidence="2"/>
<dbReference type="GO" id="GO:0004048">
    <property type="term" value="F:anthranilate phosphoribosyltransferase activity"/>
    <property type="evidence" value="ECO:0007669"/>
    <property type="project" value="UniProtKB-EC"/>
</dbReference>
<evidence type="ECO:0000256" key="7">
    <source>
        <dbReference type="ARBA" id="ARBA00023141"/>
    </source>
</evidence>
<reference evidence="13 14" key="1">
    <citation type="journal article" date="2012" name="Science">
        <title>The Paleozoic origin of enzymatic lignin decomposition reconstructed from 31 fungal genomes.</title>
        <authorList>
            <person name="Floudas D."/>
            <person name="Binder M."/>
            <person name="Riley R."/>
            <person name="Barry K."/>
            <person name="Blanchette R.A."/>
            <person name="Henrissat B."/>
            <person name="Martinez A.T."/>
            <person name="Otillar R."/>
            <person name="Spatafora J.W."/>
            <person name="Yadav J.S."/>
            <person name="Aerts A."/>
            <person name="Benoit I."/>
            <person name="Boyd A."/>
            <person name="Carlson A."/>
            <person name="Copeland A."/>
            <person name="Coutinho P.M."/>
            <person name="de Vries R.P."/>
            <person name="Ferreira P."/>
            <person name="Findley K."/>
            <person name="Foster B."/>
            <person name="Gaskell J."/>
            <person name="Glotzer D."/>
            <person name="Gorecki P."/>
            <person name="Heitman J."/>
            <person name="Hesse C."/>
            <person name="Hori C."/>
            <person name="Igarashi K."/>
            <person name="Jurgens J.A."/>
            <person name="Kallen N."/>
            <person name="Kersten P."/>
            <person name="Kohler A."/>
            <person name="Kuees U."/>
            <person name="Kumar T.K.A."/>
            <person name="Kuo A."/>
            <person name="LaButti K."/>
            <person name="Larrondo L.F."/>
            <person name="Lindquist E."/>
            <person name="Ling A."/>
            <person name="Lombard V."/>
            <person name="Lucas S."/>
            <person name="Lundell T."/>
            <person name="Martin R."/>
            <person name="McLaughlin D.J."/>
            <person name="Morgenstern I."/>
            <person name="Morin E."/>
            <person name="Murat C."/>
            <person name="Nagy L.G."/>
            <person name="Nolan M."/>
            <person name="Ohm R.A."/>
            <person name="Patyshakuliyeva A."/>
            <person name="Rokas A."/>
            <person name="Ruiz-Duenas F.J."/>
            <person name="Sabat G."/>
            <person name="Salamov A."/>
            <person name="Samejima M."/>
            <person name="Schmutz J."/>
            <person name="Slot J.C."/>
            <person name="St John F."/>
            <person name="Stenlid J."/>
            <person name="Sun H."/>
            <person name="Sun S."/>
            <person name="Syed K."/>
            <person name="Tsang A."/>
            <person name="Wiebenga A."/>
            <person name="Young D."/>
            <person name="Pisabarro A."/>
            <person name="Eastwood D.C."/>
            <person name="Martin F."/>
            <person name="Cullen D."/>
            <person name="Grigoriev I.V."/>
            <person name="Hibbett D.S."/>
        </authorList>
    </citation>
    <scope>NUCLEOTIDE SEQUENCE [LARGE SCALE GENOMIC DNA]</scope>
    <source>
        <strain evidence="13 14">LYAD-421 SS1</strain>
    </source>
</reference>
<dbReference type="Proteomes" id="UP000053319">
    <property type="component" value="Unassembled WGS sequence"/>
</dbReference>
<evidence type="ECO:0000313" key="14">
    <source>
        <dbReference type="Proteomes" id="UP000053319"/>
    </source>
</evidence>
<dbReference type="InterPro" id="IPR017459">
    <property type="entry name" value="Glycosyl_Trfase_fam3_N_dom"/>
</dbReference>
<evidence type="ECO:0000256" key="6">
    <source>
        <dbReference type="ARBA" id="ARBA00022822"/>
    </source>
</evidence>
<evidence type="ECO:0000256" key="9">
    <source>
        <dbReference type="ARBA" id="ARBA00071401"/>
    </source>
</evidence>
<keyword evidence="5" id="KW-0808">Transferase</keyword>
<evidence type="ECO:0000259" key="12">
    <source>
        <dbReference type="Pfam" id="PF02885"/>
    </source>
</evidence>
<evidence type="ECO:0000259" key="11">
    <source>
        <dbReference type="Pfam" id="PF00591"/>
    </source>
</evidence>
<dbReference type="HAMAP" id="MF_00211">
    <property type="entry name" value="TrpD"/>
    <property type="match status" value="1"/>
</dbReference>
<keyword evidence="4 13" id="KW-0328">Glycosyltransferase</keyword>
<keyword evidence="3" id="KW-0028">Amino-acid biosynthesis</keyword>
<dbReference type="HOGENOM" id="CLU_301279_0_0_1"/>
<keyword evidence="10" id="KW-1133">Transmembrane helix</keyword>
<dbReference type="InterPro" id="IPR000312">
    <property type="entry name" value="Glycosyl_Trfase_fam3"/>
</dbReference>
<name>R7SSC4_DICSQ</name>
<dbReference type="GO" id="GO:0005829">
    <property type="term" value="C:cytosol"/>
    <property type="evidence" value="ECO:0007669"/>
    <property type="project" value="TreeGrafter"/>
</dbReference>
<keyword evidence="7" id="KW-0057">Aromatic amino acid biosynthesis</keyword>
<evidence type="ECO:0000256" key="1">
    <source>
        <dbReference type="ARBA" id="ARBA00004907"/>
    </source>
</evidence>
<dbReference type="InterPro" id="IPR005940">
    <property type="entry name" value="Anthranilate_Pribosyl_Tfrase"/>
</dbReference>
<dbReference type="AlphaFoldDB" id="R7SSC4"/>
<keyword evidence="10" id="KW-0472">Membrane</keyword>
<dbReference type="GeneID" id="18838218"/>
<sequence length="992" mass="106050">MPPPSVSQDTFKSLLGKLVKTPEYFTAEDLKVALECIFTPDVVHPVQIGSFLTALHIERIERRPEFLAAAANVLRARALKAAIEGIDDDFVVDIVGTGGDGHNTFNVSTTAAIVAAGAGARVVKHGSRASTSSSGSADLLQSLGCYFTPPSADAPLPISRIPFTFIMAPQYHLSLAMIAPYRKALPHRTMFNVLGPLINPARPRGMVLGVAERELGPTFAHSLADGGVQRAFVVCGAEGLDEISCAGDTFVWELRPDGSVAERTVHPRDFGLEAHPLSEVAGASPEENAATFRALLQSGKDIPEKLTPVLDFVLMNAAALLVVAGIAEDLKDGVAKARESITSGKAWNALEQFRDAGLAAASQAQNSGSHSGPIYTDGTSAATHRVRAAKYDPPCRGRGQDAGRTYSIPKLNTVTQSTANTEPDLLPDADVTEGLLSEPLRRFTLPSVPRDGTAPSIQPENFKYLGSYNWLDSPNPTILVPGSPRIWRDRPLPFRVPFDEGLHIFDPNGYHMGSSGSSPLIPLFCAVDAVAEDNADTTMDWPSIDIIADRSSLRKLLRWLGGAKTVLMQRWDTHTCQYATPPLAGCRFNFEMTITTPAPGCESSSGHYRIVQYELGGVRMVIRFEVDAQAATAPAHSRDDAEMPDKLSEALAGLSLACRTSANISRTPAPLAPSPEDPDAVVTVIRGVHYLAVHQRGVFETINTRPLNSPQFQRVAARDGTLVAEHGRRGRLSLVCRGGRLEAFERGDGNDVGCLPDPSRQNEPAPYKFEVPCRSRKTKESLTNGVFSFVPTGYTSSAVCSEKHRGGLSLRLDAPVAPPHAKIAFSSKGRSHRLRYRDMQASWNFFILSTPGASTIILSVVAAFVAVQAAPAAFQKREVDPALVPDFGVVPGTGADGTGNCLGLNNIKIPCACPPDRNSFIASLNANVNAGHMINNPPIAAPFPTGNSKGEQQARIATLLSTLQNLHGPGVGCPAVSTVYGQLQQQINALPN</sequence>
<feature type="domain" description="Glycosyl transferase family 3" evidence="11">
    <location>
        <begin position="91"/>
        <end position="346"/>
    </location>
</feature>
<dbReference type="NCBIfam" id="TIGR01245">
    <property type="entry name" value="trpD"/>
    <property type="match status" value="1"/>
</dbReference>
<dbReference type="FunFam" id="3.40.1030.10:FF:000002">
    <property type="entry name" value="Anthranilate phosphoribosyltransferase"/>
    <property type="match status" value="1"/>
</dbReference>
<accession>R7SSC4</accession>
<dbReference type="EMBL" id="JH719443">
    <property type="protein sequence ID" value="EJF57882.1"/>
    <property type="molecule type" value="Genomic_DNA"/>
</dbReference>
<dbReference type="Gene3D" id="1.20.970.10">
    <property type="entry name" value="Transferase, Pyrimidine Nucleoside Phosphorylase, Chain C"/>
    <property type="match status" value="1"/>
</dbReference>
<dbReference type="PANTHER" id="PTHR43285:SF2">
    <property type="entry name" value="ANTHRANILATE PHOSPHORIBOSYLTRANSFERASE"/>
    <property type="match status" value="1"/>
</dbReference>
<protein>
    <recommendedName>
        <fullName evidence="9">Anthranilate phosphoribosyltransferase</fullName>
        <ecNumber evidence="2">2.4.2.18</ecNumber>
    </recommendedName>
</protein>
<dbReference type="PANTHER" id="PTHR43285">
    <property type="entry name" value="ANTHRANILATE PHOSPHORIBOSYLTRANSFERASE"/>
    <property type="match status" value="1"/>
</dbReference>
<keyword evidence="10" id="KW-0812">Transmembrane</keyword>
<dbReference type="InterPro" id="IPR035902">
    <property type="entry name" value="Nuc_phospho_transferase"/>
</dbReference>
<evidence type="ECO:0000256" key="10">
    <source>
        <dbReference type="SAM" id="Phobius"/>
    </source>
</evidence>
<keyword evidence="6" id="KW-0822">Tryptophan biosynthesis</keyword>
<evidence type="ECO:0000256" key="4">
    <source>
        <dbReference type="ARBA" id="ARBA00022676"/>
    </source>
</evidence>
<evidence type="ECO:0000256" key="3">
    <source>
        <dbReference type="ARBA" id="ARBA00022605"/>
    </source>
</evidence>
<feature type="transmembrane region" description="Helical" evidence="10">
    <location>
        <begin position="843"/>
        <end position="867"/>
    </location>
</feature>
<dbReference type="Pfam" id="PF02885">
    <property type="entry name" value="Glycos_trans_3N"/>
    <property type="match status" value="1"/>
</dbReference>
<comment type="similarity">
    <text evidence="8">Belongs to the anthranilate phosphoribosyltransferase family.</text>
</comment>
<dbReference type="KEGG" id="dsq:DICSQDRAFT_163198"/>
<dbReference type="SUPFAM" id="SSF52418">
    <property type="entry name" value="Nucleoside phosphorylase/phosphoribosyltransferase catalytic domain"/>
    <property type="match status" value="1"/>
</dbReference>
<evidence type="ECO:0000256" key="8">
    <source>
        <dbReference type="ARBA" id="ARBA00061500"/>
    </source>
</evidence>